<reference evidence="2" key="1">
    <citation type="submission" date="2023-01" db="EMBL/GenBank/DDBJ databases">
        <authorList>
            <person name="Van Ghelder C."/>
            <person name="Rancurel C."/>
        </authorList>
    </citation>
    <scope>NUCLEOTIDE SEQUENCE</scope>
    <source>
        <strain evidence="2">CNCM I-4278</strain>
    </source>
</reference>
<protein>
    <submittedName>
        <fullName evidence="2">Uncharacterized protein</fullName>
    </submittedName>
</protein>
<dbReference type="OrthoDB" id="10456042at2759"/>
<feature type="chain" id="PRO_5040955744" evidence="1">
    <location>
        <begin position="21"/>
        <end position="112"/>
    </location>
</feature>
<feature type="signal peptide" evidence="1">
    <location>
        <begin position="1"/>
        <end position="20"/>
    </location>
</feature>
<dbReference type="Proteomes" id="UP001152607">
    <property type="component" value="Unassembled WGS sequence"/>
</dbReference>
<dbReference type="EMBL" id="CAOQHR010000001">
    <property type="protein sequence ID" value="CAI6269963.1"/>
    <property type="molecule type" value="Genomic_DNA"/>
</dbReference>
<proteinExistence type="predicted"/>
<gene>
    <name evidence="2" type="ORF">PDIGIT_LOCUS1684</name>
</gene>
<comment type="caution">
    <text evidence="2">The sequence shown here is derived from an EMBL/GenBank/DDBJ whole genome shotgun (WGS) entry which is preliminary data.</text>
</comment>
<accession>A0A9W4U6N4</accession>
<sequence>MQFTIATVMIATTAIHGATAQLCEPDFYAPDIVQFSSCATANAAGTDPAPMVAYMSGFLGCQNIINGDTNPLTGIIKAHQCHQGFAASDEVPGFLGNSILLEVPCQPGDKCP</sequence>
<dbReference type="AlphaFoldDB" id="A0A9W4U6N4"/>
<keyword evidence="1" id="KW-0732">Signal</keyword>
<evidence type="ECO:0000313" key="3">
    <source>
        <dbReference type="Proteomes" id="UP001152607"/>
    </source>
</evidence>
<organism evidence="2 3">
    <name type="scientific">Periconia digitata</name>
    <dbReference type="NCBI Taxonomy" id="1303443"/>
    <lineage>
        <taxon>Eukaryota</taxon>
        <taxon>Fungi</taxon>
        <taxon>Dikarya</taxon>
        <taxon>Ascomycota</taxon>
        <taxon>Pezizomycotina</taxon>
        <taxon>Dothideomycetes</taxon>
        <taxon>Pleosporomycetidae</taxon>
        <taxon>Pleosporales</taxon>
        <taxon>Massarineae</taxon>
        <taxon>Periconiaceae</taxon>
        <taxon>Periconia</taxon>
    </lineage>
</organism>
<evidence type="ECO:0000313" key="2">
    <source>
        <dbReference type="EMBL" id="CAI6269963.1"/>
    </source>
</evidence>
<evidence type="ECO:0000256" key="1">
    <source>
        <dbReference type="SAM" id="SignalP"/>
    </source>
</evidence>
<name>A0A9W4U6N4_9PLEO</name>
<keyword evidence="3" id="KW-1185">Reference proteome</keyword>